<evidence type="ECO:0000313" key="3">
    <source>
        <dbReference type="Proteomes" id="UP000646911"/>
    </source>
</evidence>
<keyword evidence="1" id="KW-0732">Signal</keyword>
<keyword evidence="3" id="KW-1185">Reference proteome</keyword>
<reference evidence="2 3" key="1">
    <citation type="submission" date="2020-08" db="EMBL/GenBank/DDBJ databases">
        <title>Novel species isolated from subtropical streams in China.</title>
        <authorList>
            <person name="Lu H."/>
        </authorList>
    </citation>
    <scope>NUCLEOTIDE SEQUENCE [LARGE SCALE GENOMIC DNA]</scope>
    <source>
        <strain evidence="2 3">NL8W</strain>
    </source>
</reference>
<protein>
    <recommendedName>
        <fullName evidence="4">Lipoprotein</fullName>
    </recommendedName>
</protein>
<evidence type="ECO:0000256" key="1">
    <source>
        <dbReference type="SAM" id="SignalP"/>
    </source>
</evidence>
<gene>
    <name evidence="2" type="ORF">H8L47_09625</name>
</gene>
<proteinExistence type="predicted"/>
<dbReference type="RefSeq" id="WP_186953370.1">
    <property type="nucleotide sequence ID" value="NZ_JACOFX010000003.1"/>
</dbReference>
<accession>A0ABR6Z7T1</accession>
<name>A0ABR6Z7T1_9BURK</name>
<feature type="chain" id="PRO_5046896253" description="Lipoprotein" evidence="1">
    <location>
        <begin position="31"/>
        <end position="211"/>
    </location>
</feature>
<comment type="caution">
    <text evidence="2">The sequence shown here is derived from an EMBL/GenBank/DDBJ whole genome shotgun (WGS) entry which is preliminary data.</text>
</comment>
<sequence>MHELYNTCMIKMSRKLTFSLSMFFAIVACAGCADNREQLYDLAPGSNVEILREKTSDNNATVILIKNEYPGYAAHIWPKTGKAVISVTADLSIYRRYTENYRTQVHCGTASIQYQGKLYFPTKMTTEAKNAPYSMQCDGDSVKTIGDYSVSTTVPPTVNIVFDLPASMEGAVYVTMPFIGDKLPQRDFEEASNARTFEYVIKKFAQVGGWH</sequence>
<evidence type="ECO:0000313" key="2">
    <source>
        <dbReference type="EMBL" id="MBC3907828.1"/>
    </source>
</evidence>
<organism evidence="2 3">
    <name type="scientific">Undibacterium umbellatum</name>
    <dbReference type="NCBI Taxonomy" id="2762300"/>
    <lineage>
        <taxon>Bacteria</taxon>
        <taxon>Pseudomonadati</taxon>
        <taxon>Pseudomonadota</taxon>
        <taxon>Betaproteobacteria</taxon>
        <taxon>Burkholderiales</taxon>
        <taxon>Oxalobacteraceae</taxon>
        <taxon>Undibacterium</taxon>
    </lineage>
</organism>
<feature type="signal peptide" evidence="1">
    <location>
        <begin position="1"/>
        <end position="30"/>
    </location>
</feature>
<dbReference type="EMBL" id="JACOFX010000003">
    <property type="protein sequence ID" value="MBC3907828.1"/>
    <property type="molecule type" value="Genomic_DNA"/>
</dbReference>
<dbReference type="Proteomes" id="UP000646911">
    <property type="component" value="Unassembled WGS sequence"/>
</dbReference>
<evidence type="ECO:0008006" key="4">
    <source>
        <dbReference type="Google" id="ProtNLM"/>
    </source>
</evidence>